<evidence type="ECO:0000256" key="1">
    <source>
        <dbReference type="SAM" id="MobiDB-lite"/>
    </source>
</evidence>
<dbReference type="Pfam" id="PF19138">
    <property type="entry name" value="TbsP_N"/>
    <property type="match status" value="1"/>
</dbReference>
<dbReference type="InterPro" id="IPR056163">
    <property type="entry name" value="TbsP_C"/>
</dbReference>
<dbReference type="Pfam" id="PF23336">
    <property type="entry name" value="HTH_TbsP_C"/>
    <property type="match status" value="2"/>
</dbReference>
<dbReference type="EMBL" id="JBHSXI010000023">
    <property type="protein sequence ID" value="MFC6890489.1"/>
    <property type="molecule type" value="Genomic_DNA"/>
</dbReference>
<feature type="region of interest" description="Disordered" evidence="1">
    <location>
        <begin position="259"/>
        <end position="295"/>
    </location>
</feature>
<feature type="compositionally biased region" description="Gly residues" evidence="1">
    <location>
        <begin position="264"/>
        <end position="295"/>
    </location>
</feature>
<dbReference type="Proteomes" id="UP001596333">
    <property type="component" value="Unassembled WGS sequence"/>
</dbReference>
<evidence type="ECO:0000259" key="2">
    <source>
        <dbReference type="Pfam" id="PF19138"/>
    </source>
</evidence>
<name>A0ABD5ULY2_9EURY</name>
<sequence length="393" mass="40467">MSPPADGDCPADDDCPADGDHLTKRDPPGSSTADEPSEVAAAIARVDDALADAVESALTGRSDVVAVGVPLGLLPPILAAREGSGGGAWRVACCPGVVDSLGRAFVLGTAVAEAVADGAIELRRVSDGARNGDGATAARILFATQNRVDAIAGPAGARTVVTETDPGRVRPAGRAVTERFDAASRASVDMPSRTRLLAAARERLDDRFATDVAAVLDSLEYGTVGRGGTVTDQTLLVALAARHDHLFRDVRAWIGTEEQRGGGHENGVGPGCGGAVGSGDEGTVGSGDGGAVESGGGAAVGGGVGIAPGQELTADRRALVERELIESIKVPMGPGRPKLRLRAIDDALLRARPEVVLRVLRGRFDLPLSDDGTVQRGQENGDRRPVWERMRRR</sequence>
<evidence type="ECO:0000313" key="4">
    <source>
        <dbReference type="EMBL" id="MFC6890489.1"/>
    </source>
</evidence>
<dbReference type="InterPro" id="IPR043859">
    <property type="entry name" value="TbsP-like_N"/>
</dbReference>
<protein>
    <submittedName>
        <fullName evidence="4">DUF5821 family protein</fullName>
    </submittedName>
</protein>
<organism evidence="4 5">
    <name type="scientific">Halorubrum trueperi</name>
    <dbReference type="NCBI Taxonomy" id="2004704"/>
    <lineage>
        <taxon>Archaea</taxon>
        <taxon>Methanobacteriati</taxon>
        <taxon>Methanobacteriota</taxon>
        <taxon>Stenosarchaea group</taxon>
        <taxon>Halobacteria</taxon>
        <taxon>Halobacteriales</taxon>
        <taxon>Haloferacaceae</taxon>
        <taxon>Halorubrum</taxon>
    </lineage>
</organism>
<feature type="compositionally biased region" description="Basic and acidic residues" evidence="1">
    <location>
        <begin position="379"/>
        <end position="393"/>
    </location>
</feature>
<feature type="domain" description="Transcriptional regulator TbsP-like C-terminal" evidence="3">
    <location>
        <begin position="193"/>
        <end position="253"/>
    </location>
</feature>
<gene>
    <name evidence="4" type="ORF">ACFQEY_15960</name>
</gene>
<feature type="domain" description="Transcriptional regulator TbsP-like C-terminal" evidence="3">
    <location>
        <begin position="301"/>
        <end position="359"/>
    </location>
</feature>
<comment type="caution">
    <text evidence="4">The sequence shown here is derived from an EMBL/GenBank/DDBJ whole genome shotgun (WGS) entry which is preliminary data.</text>
</comment>
<dbReference type="RefSeq" id="WP_379770482.1">
    <property type="nucleotide sequence ID" value="NZ_JBHSXI010000023.1"/>
</dbReference>
<proteinExistence type="predicted"/>
<evidence type="ECO:0000259" key="3">
    <source>
        <dbReference type="Pfam" id="PF23336"/>
    </source>
</evidence>
<accession>A0ABD5ULY2</accession>
<reference evidence="4 5" key="1">
    <citation type="journal article" date="2019" name="Int. J. Syst. Evol. Microbiol.">
        <title>The Global Catalogue of Microorganisms (GCM) 10K type strain sequencing project: providing services to taxonomists for standard genome sequencing and annotation.</title>
        <authorList>
            <consortium name="The Broad Institute Genomics Platform"/>
            <consortium name="The Broad Institute Genome Sequencing Center for Infectious Disease"/>
            <person name="Wu L."/>
            <person name="Ma J."/>
        </authorList>
    </citation>
    <scope>NUCLEOTIDE SEQUENCE [LARGE SCALE GENOMIC DNA]</scope>
    <source>
        <strain evidence="4 5">Y73</strain>
    </source>
</reference>
<feature type="region of interest" description="Disordered" evidence="1">
    <location>
        <begin position="368"/>
        <end position="393"/>
    </location>
</feature>
<feature type="compositionally biased region" description="Basic and acidic residues" evidence="1">
    <location>
        <begin position="18"/>
        <end position="27"/>
    </location>
</feature>
<feature type="domain" description="Transcriptional regulator TbsP N-terminal" evidence="2">
    <location>
        <begin position="46"/>
        <end position="191"/>
    </location>
</feature>
<dbReference type="AlphaFoldDB" id="A0ABD5ULY2"/>
<evidence type="ECO:0000313" key="5">
    <source>
        <dbReference type="Proteomes" id="UP001596333"/>
    </source>
</evidence>
<keyword evidence="5" id="KW-1185">Reference proteome</keyword>
<feature type="region of interest" description="Disordered" evidence="1">
    <location>
        <begin position="1"/>
        <end position="36"/>
    </location>
</feature>